<comment type="caution">
    <text evidence="3">The sequence shown here is derived from an EMBL/GenBank/DDBJ whole genome shotgun (WGS) entry which is preliminary data.</text>
</comment>
<dbReference type="OrthoDB" id="1645589at2"/>
<dbReference type="InterPro" id="IPR013785">
    <property type="entry name" value="Aldolase_TIM"/>
</dbReference>
<dbReference type="InterPro" id="IPR000056">
    <property type="entry name" value="Ribul_P_3_epim-like"/>
</dbReference>
<name>A0A4R0XMK4_9MOLU</name>
<keyword evidence="2" id="KW-0413">Isomerase</keyword>
<reference evidence="3 4" key="1">
    <citation type="submission" date="2018-02" db="EMBL/GenBank/DDBJ databases">
        <title>Mycoplasma marinum and Mycoplasma todarodis sp. nov., moderately halophilic and psychrotolerant mycoplasmas isolated from cephalopods.</title>
        <authorList>
            <person name="Viver T."/>
        </authorList>
    </citation>
    <scope>NUCLEOTIDE SEQUENCE [LARGE SCALE GENOMIC DNA]</scope>
    <source>
        <strain evidence="3 4">PE</strain>
    </source>
</reference>
<sequence length="216" mass="23927">MNKIAASLLNVENSEKSRVTNQLIENGLTWVHYDIMDGIFVPATALSLQDVEKNVSLTEKHFVDIHLMVASPPNYIEKFKHVADLITFHHESESYEVGLEIVKAGSNNAYKQGIAFNPKTNVEQIYDYLPFVDVVLVMSVQPGAGGQKFNEITLEKISKLRKYIDGRGMDVIIEVDGGINNITGPQAFEAGADVLVSGSYLCKEPTKERLNSIKGK</sequence>
<dbReference type="GO" id="GO:0016857">
    <property type="term" value="F:racemase and epimerase activity, acting on carbohydrates and derivatives"/>
    <property type="evidence" value="ECO:0007669"/>
    <property type="project" value="InterPro"/>
</dbReference>
<keyword evidence="1" id="KW-0479">Metal-binding</keyword>
<evidence type="ECO:0000313" key="4">
    <source>
        <dbReference type="Proteomes" id="UP000294192"/>
    </source>
</evidence>
<dbReference type="CDD" id="cd00429">
    <property type="entry name" value="RPE"/>
    <property type="match status" value="1"/>
</dbReference>
<evidence type="ECO:0000256" key="1">
    <source>
        <dbReference type="ARBA" id="ARBA00022723"/>
    </source>
</evidence>
<dbReference type="Pfam" id="PF00834">
    <property type="entry name" value="Ribul_P_3_epim"/>
    <property type="match status" value="1"/>
</dbReference>
<evidence type="ECO:0000256" key="2">
    <source>
        <dbReference type="ARBA" id="ARBA00023235"/>
    </source>
</evidence>
<dbReference type="GO" id="GO:0046872">
    <property type="term" value="F:metal ion binding"/>
    <property type="evidence" value="ECO:0007669"/>
    <property type="project" value="UniProtKB-KW"/>
</dbReference>
<accession>A0A4R0XMK4</accession>
<dbReference type="PROSITE" id="PS01086">
    <property type="entry name" value="RIBUL_P_3_EPIMER_2"/>
    <property type="match status" value="1"/>
</dbReference>
<dbReference type="SUPFAM" id="SSF51366">
    <property type="entry name" value="Ribulose-phoshate binding barrel"/>
    <property type="match status" value="1"/>
</dbReference>
<keyword evidence="4" id="KW-1185">Reference proteome</keyword>
<protein>
    <submittedName>
        <fullName evidence="3">Ribulose-phosphate 3-epimerase</fullName>
    </submittedName>
</protein>
<dbReference type="PANTHER" id="PTHR11749">
    <property type="entry name" value="RIBULOSE-5-PHOSPHATE-3-EPIMERASE"/>
    <property type="match status" value="1"/>
</dbReference>
<dbReference type="Proteomes" id="UP000294192">
    <property type="component" value="Unassembled WGS sequence"/>
</dbReference>
<proteinExistence type="predicted"/>
<gene>
    <name evidence="3" type="ORF">C4B24_04250</name>
</gene>
<dbReference type="RefSeq" id="WP_131599523.1">
    <property type="nucleotide sequence ID" value="NZ_CBDBYK010000022.1"/>
</dbReference>
<dbReference type="Gene3D" id="3.20.20.70">
    <property type="entry name" value="Aldolase class I"/>
    <property type="match status" value="1"/>
</dbReference>
<dbReference type="AlphaFoldDB" id="A0A4R0XMK4"/>
<dbReference type="NCBIfam" id="NF004076">
    <property type="entry name" value="PRK05581.1-4"/>
    <property type="match status" value="1"/>
</dbReference>
<dbReference type="GO" id="GO:0005975">
    <property type="term" value="P:carbohydrate metabolic process"/>
    <property type="evidence" value="ECO:0007669"/>
    <property type="project" value="InterPro"/>
</dbReference>
<dbReference type="EMBL" id="PSZO01000025">
    <property type="protein sequence ID" value="TCG10692.1"/>
    <property type="molecule type" value="Genomic_DNA"/>
</dbReference>
<dbReference type="InterPro" id="IPR011060">
    <property type="entry name" value="RibuloseP-bd_barrel"/>
</dbReference>
<organism evidence="3 4">
    <name type="scientific">Mycoplasma marinum</name>
    <dbReference type="NCBI Taxonomy" id="1937190"/>
    <lineage>
        <taxon>Bacteria</taxon>
        <taxon>Bacillati</taxon>
        <taxon>Mycoplasmatota</taxon>
        <taxon>Mollicutes</taxon>
        <taxon>Mycoplasmataceae</taxon>
        <taxon>Mycoplasma</taxon>
    </lineage>
</organism>
<evidence type="ECO:0000313" key="3">
    <source>
        <dbReference type="EMBL" id="TCG10692.1"/>
    </source>
</evidence>